<gene>
    <name evidence="2" type="ORF">VZC37_18895</name>
</gene>
<comment type="caution">
    <text evidence="2">The sequence shown here is derived from an EMBL/GenBank/DDBJ whole genome shotgun (WGS) entry which is preliminary data.</text>
</comment>
<protein>
    <submittedName>
        <fullName evidence="2">Uncharacterized protein</fullName>
    </submittedName>
</protein>
<dbReference type="EMBL" id="JAZDUF010000006">
    <property type="protein sequence ID" value="MEE3852415.1"/>
    <property type="molecule type" value="Genomic_DNA"/>
</dbReference>
<name>A0ABU7MH24_9ACTN</name>
<accession>A0ABU7MH24</accession>
<evidence type="ECO:0000256" key="1">
    <source>
        <dbReference type="SAM" id="MobiDB-lite"/>
    </source>
</evidence>
<proteinExistence type="predicted"/>
<evidence type="ECO:0000313" key="2">
    <source>
        <dbReference type="EMBL" id="MEE3852415.1"/>
    </source>
</evidence>
<evidence type="ECO:0000313" key="3">
    <source>
        <dbReference type="Proteomes" id="UP001347146"/>
    </source>
</evidence>
<organism evidence="2 3">
    <name type="scientific">Gordonia sesuvii</name>
    <dbReference type="NCBI Taxonomy" id="3116777"/>
    <lineage>
        <taxon>Bacteria</taxon>
        <taxon>Bacillati</taxon>
        <taxon>Actinomycetota</taxon>
        <taxon>Actinomycetes</taxon>
        <taxon>Mycobacteriales</taxon>
        <taxon>Gordoniaceae</taxon>
        <taxon>Gordonia</taxon>
    </lineage>
</organism>
<reference evidence="2 3" key="1">
    <citation type="submission" date="2024-01" db="EMBL/GenBank/DDBJ databases">
        <title>Draft genome sequence of Gordonia sp. LSe1-13.</title>
        <authorList>
            <person name="Suphannarot A."/>
            <person name="Mingma R."/>
        </authorList>
    </citation>
    <scope>NUCLEOTIDE SEQUENCE [LARGE SCALE GENOMIC DNA]</scope>
    <source>
        <strain evidence="2 3">LSe1-13</strain>
    </source>
</reference>
<sequence>MMQVLFDAPSSGNPAGEGGGKVTESGPSADAEIDAAIDVFVTAAMATTASAVSARAGKVTAQDGFSSRNLRILRAG</sequence>
<feature type="region of interest" description="Disordered" evidence="1">
    <location>
        <begin position="1"/>
        <end position="27"/>
    </location>
</feature>
<dbReference type="RefSeq" id="WP_330434613.1">
    <property type="nucleotide sequence ID" value="NZ_JAZDUF010000006.1"/>
</dbReference>
<dbReference type="Proteomes" id="UP001347146">
    <property type="component" value="Unassembled WGS sequence"/>
</dbReference>
<keyword evidence="3" id="KW-1185">Reference proteome</keyword>